<accession>A0A6N8GNH2</accession>
<dbReference type="RefSeq" id="WP_156267774.1">
    <property type="nucleotide sequence ID" value="NZ_WOGU01000003.1"/>
</dbReference>
<keyword evidence="1" id="KW-0472">Membrane</keyword>
<sequence length="123" mass="13457">MLAALFAVPLAVHHFVRAPRPRRDKRVNPQRVKALLEKPEHPGVAPEGHAVRTAAGVTACDRIEAAAVSVGLSLAILVLLLTRGDRVWTMLTVVFGFFAVIHVVRARRGWAYLRALHAAERTG</sequence>
<keyword evidence="1" id="KW-1133">Transmembrane helix</keyword>
<organism evidence="2 3">
    <name type="scientific">Kocuria sediminis</name>
    <dbReference type="NCBI Taxonomy" id="1038857"/>
    <lineage>
        <taxon>Bacteria</taxon>
        <taxon>Bacillati</taxon>
        <taxon>Actinomycetota</taxon>
        <taxon>Actinomycetes</taxon>
        <taxon>Micrococcales</taxon>
        <taxon>Micrococcaceae</taxon>
        <taxon>Kocuria</taxon>
    </lineage>
</organism>
<evidence type="ECO:0000313" key="2">
    <source>
        <dbReference type="EMBL" id="MUN62495.1"/>
    </source>
</evidence>
<evidence type="ECO:0000313" key="3">
    <source>
        <dbReference type="Proteomes" id="UP000436989"/>
    </source>
</evidence>
<evidence type="ECO:0000256" key="1">
    <source>
        <dbReference type="SAM" id="Phobius"/>
    </source>
</evidence>
<dbReference type="EMBL" id="WOGU01000003">
    <property type="protein sequence ID" value="MUN62495.1"/>
    <property type="molecule type" value="Genomic_DNA"/>
</dbReference>
<name>A0A6N8GNH2_9MICC</name>
<keyword evidence="3" id="KW-1185">Reference proteome</keyword>
<gene>
    <name evidence="2" type="ORF">GMA12_04970</name>
</gene>
<keyword evidence="1" id="KW-0812">Transmembrane</keyword>
<comment type="caution">
    <text evidence="2">The sequence shown here is derived from an EMBL/GenBank/DDBJ whole genome shotgun (WGS) entry which is preliminary data.</text>
</comment>
<dbReference type="AlphaFoldDB" id="A0A6N8GNH2"/>
<reference evidence="2 3" key="1">
    <citation type="submission" date="2019-12" db="EMBL/GenBank/DDBJ databases">
        <authorList>
            <person name="Shi Y."/>
        </authorList>
    </citation>
    <scope>NUCLEOTIDE SEQUENCE [LARGE SCALE GENOMIC DNA]</scope>
    <source>
        <strain evidence="2 3">JCM 17929</strain>
    </source>
</reference>
<proteinExistence type="predicted"/>
<protein>
    <submittedName>
        <fullName evidence="2">Uncharacterized protein</fullName>
    </submittedName>
</protein>
<dbReference type="Proteomes" id="UP000436989">
    <property type="component" value="Unassembled WGS sequence"/>
</dbReference>
<feature type="transmembrane region" description="Helical" evidence="1">
    <location>
        <begin position="87"/>
        <end position="104"/>
    </location>
</feature>